<evidence type="ECO:0000313" key="17">
    <source>
        <dbReference type="Ensembl" id="ENSLACP00000001370.1"/>
    </source>
</evidence>
<feature type="binding site" evidence="15">
    <location>
        <position position="447"/>
    </location>
    <ligand>
        <name>Ca(2+)</name>
        <dbReference type="ChEBI" id="CHEBI:29108"/>
    </ligand>
</feature>
<feature type="domain" description="Transglutaminase-like" evidence="16">
    <location>
        <begin position="307"/>
        <end position="396"/>
    </location>
</feature>
<dbReference type="InterPro" id="IPR036985">
    <property type="entry name" value="Transglutaminase-like_sf"/>
</dbReference>
<gene>
    <name evidence="17" type="primary">LOC102355065</name>
</gene>
<comment type="cofactor">
    <cofactor evidence="15">
        <name>Ca(2+)</name>
        <dbReference type="ChEBI" id="CHEBI:29108"/>
    </cofactor>
    <text evidence="15">Binds 1 Ca(2+) ion per subunit.</text>
</comment>
<evidence type="ECO:0000256" key="10">
    <source>
        <dbReference type="ARBA" id="ARBA00040559"/>
    </source>
</evidence>
<comment type="function">
    <text evidence="14">Catalyzes the cross-linking of proteins and the conjugation of polyamines to proteins. Responsible for cross-linking epidermal proteins during formation of the stratum corneum. Involved in cell proliferation.</text>
</comment>
<dbReference type="InterPro" id="IPR036238">
    <property type="entry name" value="Transglutaminase_C_sf"/>
</dbReference>
<keyword evidence="4" id="KW-0564">Palmitate</keyword>
<reference evidence="17" key="3">
    <citation type="submission" date="2025-09" db="UniProtKB">
        <authorList>
            <consortium name="Ensembl"/>
        </authorList>
    </citation>
    <scope>IDENTIFICATION</scope>
</reference>
<dbReference type="GO" id="GO:0016020">
    <property type="term" value="C:membrane"/>
    <property type="evidence" value="ECO:0007669"/>
    <property type="project" value="UniProtKB-SubCell"/>
</dbReference>
<dbReference type="SUPFAM" id="SSF81296">
    <property type="entry name" value="E set domains"/>
    <property type="match status" value="1"/>
</dbReference>
<comment type="similarity">
    <text evidence="2">Belongs to the transglutaminase superfamily. Transglutaminase family.</text>
</comment>
<dbReference type="InterPro" id="IPR038765">
    <property type="entry name" value="Papain-like_cys_pep_sf"/>
</dbReference>
<evidence type="ECO:0000256" key="9">
    <source>
        <dbReference type="ARBA" id="ARBA00038573"/>
    </source>
</evidence>
<dbReference type="GO" id="GO:0003810">
    <property type="term" value="F:protein-glutamine gamma-glutamyltransferase activity"/>
    <property type="evidence" value="ECO:0007669"/>
    <property type="project" value="UniProtKB-EC"/>
</dbReference>
<dbReference type="InterPro" id="IPR002931">
    <property type="entry name" value="Transglutaminase-like"/>
</dbReference>
<dbReference type="EMBL" id="AFYH01170719">
    <property type="status" value="NOT_ANNOTATED_CDS"/>
    <property type="molecule type" value="Genomic_DNA"/>
</dbReference>
<keyword evidence="18" id="KW-1185">Reference proteome</keyword>
<dbReference type="EMBL" id="AFYH01170718">
    <property type="status" value="NOT_ANNOTATED_CDS"/>
    <property type="molecule type" value="Genomic_DNA"/>
</dbReference>
<dbReference type="EC" id="2.3.2.13" evidence="8"/>
<dbReference type="EMBL" id="AFYH01170716">
    <property type="status" value="NOT_ANNOTATED_CDS"/>
    <property type="molecule type" value="Genomic_DNA"/>
</dbReference>
<keyword evidence="15" id="KW-0106">Calcium</keyword>
<dbReference type="Bgee" id="ENSLACG00000001229">
    <property type="expression patterns" value="Expressed in pectoral fin and 4 other cell types or tissues"/>
</dbReference>
<comment type="subcellular location">
    <subcellularLocation>
        <location evidence="1">Membrane</location>
        <topology evidence="1">Lipid-anchor</topology>
    </subcellularLocation>
</comment>
<dbReference type="eggNOG" id="ENOG502QQ46">
    <property type="taxonomic scope" value="Eukaryota"/>
</dbReference>
<proteinExistence type="inferred from homology"/>
<keyword evidence="7" id="KW-0808">Transferase</keyword>
<dbReference type="OMA" id="CEVKEMV"/>
<dbReference type="InterPro" id="IPR014756">
    <property type="entry name" value="Ig_E-set"/>
</dbReference>
<dbReference type="GeneTree" id="ENSGT01050000244939"/>
<dbReference type="AlphaFoldDB" id="H2ZVE9"/>
<dbReference type="Proteomes" id="UP000008672">
    <property type="component" value="Unassembled WGS sequence"/>
</dbReference>
<evidence type="ECO:0000256" key="5">
    <source>
        <dbReference type="ARBA" id="ARBA00023249"/>
    </source>
</evidence>
<evidence type="ECO:0000256" key="6">
    <source>
        <dbReference type="ARBA" id="ARBA00023288"/>
    </source>
</evidence>
<dbReference type="EMBL" id="AFYH01170714">
    <property type="status" value="NOT_ANNOTATED_CDS"/>
    <property type="molecule type" value="Genomic_DNA"/>
</dbReference>
<dbReference type="GO" id="GO:0031424">
    <property type="term" value="P:keratinization"/>
    <property type="evidence" value="ECO:0007669"/>
    <property type="project" value="UniProtKB-KW"/>
</dbReference>
<keyword evidence="15" id="KW-0479">Metal-binding</keyword>
<dbReference type="STRING" id="7897.ENSLACP00000001370"/>
<dbReference type="PIRSF" id="PIRSF000459">
    <property type="entry name" value="TGM_EBP42"/>
    <property type="match status" value="1"/>
</dbReference>
<dbReference type="PANTHER" id="PTHR11590:SF49">
    <property type="entry name" value="PROTEIN-GLUTAMINE GAMMA-GLUTAMYLTRANSFERASE K"/>
    <property type="match status" value="1"/>
</dbReference>
<feature type="binding site" evidence="15">
    <location>
        <position position="496"/>
    </location>
    <ligand>
        <name>Ca(2+)</name>
        <dbReference type="ChEBI" id="CHEBI:29108"/>
    </ligand>
</feature>
<feature type="binding site" evidence="15">
    <location>
        <position position="449"/>
    </location>
    <ligand>
        <name>Ca(2+)</name>
        <dbReference type="ChEBI" id="CHEBI:29108"/>
    </ligand>
</feature>
<dbReference type="EMBL" id="AFYH01170717">
    <property type="status" value="NOT_ANNOTATED_CDS"/>
    <property type="molecule type" value="Genomic_DNA"/>
</dbReference>
<dbReference type="InParanoid" id="H2ZVE9"/>
<sequence>MSGSRFEEKKRALDSNVQTLEEVQPIILKRVRRDSGPSAVGENILTVKSINLLKGKEEINKKSHHTDEFEYDELIVRRGQSFHIKLELSRPFNPEADKLLLEMHLGPKPQFGKGTLAIVRLVQELDPKSWSMKIVKVSDRVLTLKVNSSPEAPIGRYQLIVKSLTLNEEFRTKHNPDDDIYILFNPWCKADTVYMEDEERRKEYVLNDTGKLYRGMQRWIGASDWNFGQFDQGILEACFFLLDKGKMPHAGRGDPISMVRVVSAMINSADDDGVLVGNWSGDYSDGITPMAWGGSVEILLGYYSTGGEPVSFGQCWVFSGLTTTVLRCFGIPTRSVTNFDSAHDTDVSLSMDTYYDEDMEEIRDLNSDSVCISKIQILWTVETSRYSNCWPFDPQLPPPVATYLYVHTNHFLFSKGTYCCGPASLRAIKNGLVFLKYDAPFIFAEVNCDRIYWQRKADGTFEKFDVVKNAVGHKISTKAVGSDEREDITHLYKYQEGNFIRYYKDFGNKKLKVGFSTIFLHSSEEERISVQTACQYGTKPNLYRKDDAANDVTADIKAEDKIQIGSDVMLKISLGNRSMDKRTVSLFVQSSAILYTGVNKGTFKREQEEIVLGPCEVKEMVKMLKFEEYDDHLVEHGSFMFTILGRVKETKQVFVKQDHACLSSSSLKIMILGQAEVDREVQAKFEFTNSQTRRIRNVQLRIEGPGLQKPKTIYIGDIRGNQTMSHTEMIIPSKPGARKLIATLDSHQLITEVQGFANVYVK</sequence>
<dbReference type="InterPro" id="IPR023608">
    <property type="entry name" value="Transglutaminase_animal"/>
</dbReference>
<dbReference type="SMART" id="SM00460">
    <property type="entry name" value="TGc"/>
    <property type="match status" value="1"/>
</dbReference>
<protein>
    <recommendedName>
        <fullName evidence="10">Protein-glutamine gamma-glutamyltransferase K</fullName>
        <ecNumber evidence="8">2.3.2.13</ecNumber>
    </recommendedName>
    <alternativeName>
        <fullName evidence="13">Epidermal TGase</fullName>
    </alternativeName>
    <alternativeName>
        <fullName evidence="12">Transglutaminase K</fullName>
    </alternativeName>
    <alternativeName>
        <fullName evidence="11">Transglutaminase-1</fullName>
    </alternativeName>
</protein>
<dbReference type="FunFam" id="3.90.260.10:FF:000002">
    <property type="entry name" value="Erythrocyte membrane protein band 4.2"/>
    <property type="match status" value="1"/>
</dbReference>
<evidence type="ECO:0000256" key="8">
    <source>
        <dbReference type="ARBA" id="ARBA00024222"/>
    </source>
</evidence>
<dbReference type="PANTHER" id="PTHR11590">
    <property type="entry name" value="PROTEIN-GLUTAMINE GAMMA-GLUTAMYLTRANSFERASE"/>
    <property type="match status" value="1"/>
</dbReference>
<organism evidence="17 18">
    <name type="scientific">Latimeria chalumnae</name>
    <name type="common">Coelacanth</name>
    <dbReference type="NCBI Taxonomy" id="7897"/>
    <lineage>
        <taxon>Eukaryota</taxon>
        <taxon>Metazoa</taxon>
        <taxon>Chordata</taxon>
        <taxon>Craniata</taxon>
        <taxon>Vertebrata</taxon>
        <taxon>Euteleostomi</taxon>
        <taxon>Coelacanthiformes</taxon>
        <taxon>Coelacanthidae</taxon>
        <taxon>Latimeria</taxon>
    </lineage>
</organism>
<dbReference type="FunFam" id="2.60.40.10:FF:000171">
    <property type="entry name" value="protein-glutamine gamma-glutamyltransferase 6"/>
    <property type="match status" value="1"/>
</dbReference>
<evidence type="ECO:0000256" key="1">
    <source>
        <dbReference type="ARBA" id="ARBA00004635"/>
    </source>
</evidence>
<evidence type="ECO:0000256" key="3">
    <source>
        <dbReference type="ARBA" id="ARBA00022553"/>
    </source>
</evidence>
<dbReference type="SUPFAM" id="SSF54001">
    <property type="entry name" value="Cysteine proteinases"/>
    <property type="match status" value="1"/>
</dbReference>
<dbReference type="Ensembl" id="ENSLACT00000001382.1">
    <property type="protein sequence ID" value="ENSLACP00000001370.1"/>
    <property type="gene ID" value="ENSLACG00000001229.1"/>
</dbReference>
<evidence type="ECO:0000256" key="7">
    <source>
        <dbReference type="ARBA" id="ARBA00023315"/>
    </source>
</evidence>
<keyword evidence="5" id="KW-0417">Keratinization</keyword>
<reference evidence="17" key="2">
    <citation type="submission" date="2025-08" db="UniProtKB">
        <authorList>
            <consortium name="Ensembl"/>
        </authorList>
    </citation>
    <scope>IDENTIFICATION</scope>
</reference>
<reference evidence="18" key="1">
    <citation type="submission" date="2011-08" db="EMBL/GenBank/DDBJ databases">
        <title>The draft genome of Latimeria chalumnae.</title>
        <authorList>
            <person name="Di Palma F."/>
            <person name="Alfoldi J."/>
            <person name="Johnson J."/>
            <person name="Berlin A."/>
            <person name="Gnerre S."/>
            <person name="Jaffe D."/>
            <person name="MacCallum I."/>
            <person name="Young S."/>
            <person name="Walker B.J."/>
            <person name="Lander E."/>
            <person name="Lindblad-Toh K."/>
        </authorList>
    </citation>
    <scope>NUCLEOTIDE SEQUENCE [LARGE SCALE GENOMIC DNA]</scope>
    <source>
        <strain evidence="18">Wild caught</strain>
    </source>
</reference>
<keyword evidence="6" id="KW-0449">Lipoprotein</keyword>
<dbReference type="EMBL" id="AFYH01170715">
    <property type="status" value="NOT_ANNOTATED_CDS"/>
    <property type="molecule type" value="Genomic_DNA"/>
</dbReference>
<name>H2ZVE9_LATCH</name>
<dbReference type="Pfam" id="PF00868">
    <property type="entry name" value="Transglut_N"/>
    <property type="match status" value="1"/>
</dbReference>
<dbReference type="GO" id="GO:0046872">
    <property type="term" value="F:metal ion binding"/>
    <property type="evidence" value="ECO:0007669"/>
    <property type="project" value="UniProtKB-KW"/>
</dbReference>
<feature type="binding site" evidence="15">
    <location>
        <position position="526"/>
    </location>
    <ligand>
        <name>Ca(2+)</name>
        <dbReference type="ChEBI" id="CHEBI:29108"/>
    </ligand>
</feature>
<dbReference type="Pfam" id="PF00927">
    <property type="entry name" value="Transglut_C"/>
    <property type="match status" value="2"/>
</dbReference>
<evidence type="ECO:0000256" key="2">
    <source>
        <dbReference type="ARBA" id="ARBA00005968"/>
    </source>
</evidence>
<dbReference type="FunFam" id="2.60.40.10:FF:000090">
    <property type="entry name" value="Protein-glutamine gamma-glutamyltransferase 2"/>
    <property type="match status" value="1"/>
</dbReference>
<evidence type="ECO:0000256" key="13">
    <source>
        <dbReference type="ARBA" id="ARBA00043229"/>
    </source>
</evidence>
<keyword evidence="3" id="KW-0597">Phosphoprotein</keyword>
<evidence type="ECO:0000259" key="16">
    <source>
        <dbReference type="SMART" id="SM00460"/>
    </source>
</evidence>
<dbReference type="Gene3D" id="3.90.260.10">
    <property type="entry name" value="Transglutaminase-like"/>
    <property type="match status" value="1"/>
</dbReference>
<evidence type="ECO:0000256" key="4">
    <source>
        <dbReference type="ARBA" id="ARBA00023139"/>
    </source>
</evidence>
<dbReference type="InterPro" id="IPR050779">
    <property type="entry name" value="Transglutaminase"/>
</dbReference>
<dbReference type="InterPro" id="IPR013783">
    <property type="entry name" value="Ig-like_fold"/>
</dbReference>
<comment type="subunit">
    <text evidence="9">Interacts with PLAAT4.</text>
</comment>
<evidence type="ECO:0000256" key="12">
    <source>
        <dbReference type="ARBA" id="ARBA00041726"/>
    </source>
</evidence>
<keyword evidence="7" id="KW-0012">Acyltransferase</keyword>
<dbReference type="InterPro" id="IPR001102">
    <property type="entry name" value="Transglutaminase_N"/>
</dbReference>
<dbReference type="SUPFAM" id="SSF49309">
    <property type="entry name" value="Transglutaminase, two C-terminal domains"/>
    <property type="match status" value="2"/>
</dbReference>
<dbReference type="Gene3D" id="2.60.40.10">
    <property type="entry name" value="Immunoglobulins"/>
    <property type="match status" value="3"/>
</dbReference>
<evidence type="ECO:0000256" key="15">
    <source>
        <dbReference type="PIRSR" id="PIRSR000459-2"/>
    </source>
</evidence>
<evidence type="ECO:0000256" key="11">
    <source>
        <dbReference type="ARBA" id="ARBA00041651"/>
    </source>
</evidence>
<accession>H2ZVE9</accession>
<evidence type="ECO:0000256" key="14">
    <source>
        <dbReference type="ARBA" id="ARBA00045815"/>
    </source>
</evidence>
<dbReference type="EMBL" id="AFYH01170720">
    <property type="status" value="NOT_ANNOTATED_CDS"/>
    <property type="molecule type" value="Genomic_DNA"/>
</dbReference>
<evidence type="ECO:0000313" key="18">
    <source>
        <dbReference type="Proteomes" id="UP000008672"/>
    </source>
</evidence>
<dbReference type="InterPro" id="IPR008958">
    <property type="entry name" value="Transglutaminase_C"/>
</dbReference>